<organism evidence="1 2">
    <name type="scientific">Bifidobacterium longum subsp. longum 1-6B</name>
    <dbReference type="NCBI Taxonomy" id="1161744"/>
    <lineage>
        <taxon>Bacteria</taxon>
        <taxon>Bacillati</taxon>
        <taxon>Actinomycetota</taxon>
        <taxon>Actinomycetes</taxon>
        <taxon>Bifidobacteriales</taxon>
        <taxon>Bifidobacteriaceae</taxon>
        <taxon>Bifidobacterium</taxon>
    </lineage>
</organism>
<dbReference type="AlphaFoldDB" id="A0AA87LRW5"/>
<protein>
    <submittedName>
        <fullName evidence="1">Uncharacterized protein</fullName>
    </submittedName>
</protein>
<gene>
    <name evidence="1" type="ORF">HMPREF1313_2489</name>
</gene>
<name>A0AA87LRW5_BIFLL</name>
<dbReference type="EMBL" id="AJTF01000062">
    <property type="protein sequence ID" value="EIJ26374.1"/>
    <property type="molecule type" value="Genomic_DNA"/>
</dbReference>
<dbReference type="Proteomes" id="UP000006410">
    <property type="component" value="Unassembled WGS sequence"/>
</dbReference>
<comment type="caution">
    <text evidence="1">The sequence shown here is derived from an EMBL/GenBank/DDBJ whole genome shotgun (WGS) entry which is preliminary data.</text>
</comment>
<evidence type="ECO:0000313" key="1">
    <source>
        <dbReference type="EMBL" id="EIJ26374.1"/>
    </source>
</evidence>
<sequence>MSNLPAVEATKRAVHDTRTRVLLSKTKMTSIAEACGRNRMTVAKWLDGDDISLAAYIAAQQLSGGDPIETLANALNADNTDPALAAENIIPALAEGGAK</sequence>
<accession>A0AA87LRW5</accession>
<proteinExistence type="predicted"/>
<reference evidence="1 2" key="1">
    <citation type="journal article" date="2013" name="Genome Announc.">
        <title>Draft Genome Sequences of Two Pairs of Human Intestinal Bifidobacterium longum subsp. longum Strains, 44B and 1-6B and 35B and 2-2B, Consecutively Isolated from Two Children after a 5-Year Time Period.</title>
        <authorList>
            <person name="Shkoporov A.N."/>
            <person name="Efimov B.A."/>
            <person name="Khokhlova E.V."/>
            <person name="Chaplin A.V."/>
            <person name="Kafarskaya L.I."/>
            <person name="Durkin A.S."/>
            <person name="McCorrison J."/>
            <person name="Torralba M."/>
            <person name="Gillis M."/>
            <person name="Sutton G."/>
            <person name="Weibel D.B."/>
            <person name="Nelson K.E."/>
            <person name="Smeianov V.V."/>
        </authorList>
    </citation>
    <scope>NUCLEOTIDE SEQUENCE [LARGE SCALE GENOMIC DNA]</scope>
    <source>
        <strain evidence="1 2">1-6B</strain>
    </source>
</reference>
<dbReference type="RefSeq" id="WP_007055477.1">
    <property type="nucleotide sequence ID" value="NZ_AJTF01000062.1"/>
</dbReference>
<evidence type="ECO:0000313" key="2">
    <source>
        <dbReference type="Proteomes" id="UP000006410"/>
    </source>
</evidence>